<proteinExistence type="predicted"/>
<organism evidence="1">
    <name type="scientific">bioreactor metagenome</name>
    <dbReference type="NCBI Taxonomy" id="1076179"/>
    <lineage>
        <taxon>unclassified sequences</taxon>
        <taxon>metagenomes</taxon>
        <taxon>ecological metagenomes</taxon>
    </lineage>
</organism>
<evidence type="ECO:0000313" key="1">
    <source>
        <dbReference type="EMBL" id="MPN65116.1"/>
    </source>
</evidence>
<sequence length="61" mass="7405">MKRRMEFKNLHALLEEHVFSSEELDLIQQRINEELEFDSTTTMRIRDNGSQKHRNADRGRF</sequence>
<dbReference type="AlphaFoldDB" id="A0A645JP19"/>
<dbReference type="EMBL" id="VSSQ01147010">
    <property type="protein sequence ID" value="MPN65116.1"/>
    <property type="molecule type" value="Genomic_DNA"/>
</dbReference>
<accession>A0A645JP19</accession>
<name>A0A645JP19_9ZZZZ</name>
<comment type="caution">
    <text evidence="1">The sequence shown here is derived from an EMBL/GenBank/DDBJ whole genome shotgun (WGS) entry which is preliminary data.</text>
</comment>
<gene>
    <name evidence="1" type="ORF">SDC9_212895</name>
</gene>
<protein>
    <submittedName>
        <fullName evidence="1">Uncharacterized protein</fullName>
    </submittedName>
</protein>
<reference evidence="1" key="1">
    <citation type="submission" date="2019-08" db="EMBL/GenBank/DDBJ databases">
        <authorList>
            <person name="Kucharzyk K."/>
            <person name="Murdoch R.W."/>
            <person name="Higgins S."/>
            <person name="Loffler F."/>
        </authorList>
    </citation>
    <scope>NUCLEOTIDE SEQUENCE</scope>
</reference>